<evidence type="ECO:0000313" key="7">
    <source>
        <dbReference type="EMBL" id="SVB36461.1"/>
    </source>
</evidence>
<reference evidence="7" key="1">
    <citation type="submission" date="2018-05" db="EMBL/GenBank/DDBJ databases">
        <authorList>
            <person name="Lanie J.A."/>
            <person name="Ng W.-L."/>
            <person name="Kazmierczak K.M."/>
            <person name="Andrzejewski T.M."/>
            <person name="Davidsen T.M."/>
            <person name="Wayne K.J."/>
            <person name="Tettelin H."/>
            <person name="Glass J.I."/>
            <person name="Rusch D."/>
            <person name="Podicherti R."/>
            <person name="Tsui H.-C.T."/>
            <person name="Winkler M.E."/>
        </authorList>
    </citation>
    <scope>NUCLEOTIDE SEQUENCE</scope>
</reference>
<sequence>MYPVIYDFGNINLFGLNFHPVINSYGFMLMTAFYLCYFFLSKDLKRLGYDSNLSGDMVFAAAVGGIVGSKIYYLIENFDRVKADPTGMIFSGAGLVFLGGLMGGTLGVTYVIKKNNLVWLKFADIVAPLLILGYAVGRIGCILVGDDYGLPTHMPWGIELPNGLPPSTYSVFQTYYPWVNLSGFDPGVLTVHPTPIYETIFGCFIFYYLYQKRTSVIVNGNLFFTYLILAGVERFFIEFLRVNEKYLLGMSGAQLISIVMIGIGGWFLLHPVYHSQES</sequence>
<feature type="transmembrane region" description="Helical" evidence="6">
    <location>
        <begin position="124"/>
        <end position="145"/>
    </location>
</feature>
<dbReference type="HAMAP" id="MF_01147">
    <property type="entry name" value="Lgt"/>
    <property type="match status" value="1"/>
</dbReference>
<evidence type="ECO:0000256" key="2">
    <source>
        <dbReference type="ARBA" id="ARBA00022679"/>
    </source>
</evidence>
<organism evidence="7">
    <name type="scientific">marine metagenome</name>
    <dbReference type="NCBI Taxonomy" id="408172"/>
    <lineage>
        <taxon>unclassified sequences</taxon>
        <taxon>metagenomes</taxon>
        <taxon>ecological metagenomes</taxon>
    </lineage>
</organism>
<dbReference type="InterPro" id="IPR001640">
    <property type="entry name" value="Lgt"/>
</dbReference>
<dbReference type="GO" id="GO:0042158">
    <property type="term" value="P:lipoprotein biosynthetic process"/>
    <property type="evidence" value="ECO:0007669"/>
    <property type="project" value="InterPro"/>
</dbReference>
<dbReference type="GO" id="GO:0005886">
    <property type="term" value="C:plasma membrane"/>
    <property type="evidence" value="ECO:0007669"/>
    <property type="project" value="InterPro"/>
</dbReference>
<evidence type="ECO:0008006" key="8">
    <source>
        <dbReference type="Google" id="ProtNLM"/>
    </source>
</evidence>
<keyword evidence="1" id="KW-1003">Cell membrane</keyword>
<keyword evidence="3 6" id="KW-0812">Transmembrane</keyword>
<keyword evidence="2" id="KW-0808">Transferase</keyword>
<feature type="transmembrane region" description="Helical" evidence="6">
    <location>
        <begin position="53"/>
        <end position="75"/>
    </location>
</feature>
<evidence type="ECO:0000256" key="3">
    <source>
        <dbReference type="ARBA" id="ARBA00022692"/>
    </source>
</evidence>
<evidence type="ECO:0000256" key="4">
    <source>
        <dbReference type="ARBA" id="ARBA00022989"/>
    </source>
</evidence>
<protein>
    <recommendedName>
        <fullName evidence="8">Prolipoprotein diacylglyceryl transferase</fullName>
    </recommendedName>
</protein>
<keyword evidence="4 6" id="KW-1133">Transmembrane helix</keyword>
<feature type="transmembrane region" description="Helical" evidence="6">
    <location>
        <begin position="87"/>
        <end position="112"/>
    </location>
</feature>
<accession>A0A382DFL1</accession>
<name>A0A382DFL1_9ZZZZ</name>
<feature type="transmembrane region" description="Helical" evidence="6">
    <location>
        <begin position="222"/>
        <end position="240"/>
    </location>
</feature>
<evidence type="ECO:0000256" key="5">
    <source>
        <dbReference type="ARBA" id="ARBA00023136"/>
    </source>
</evidence>
<feature type="transmembrane region" description="Helical" evidence="6">
    <location>
        <begin position="194"/>
        <end position="210"/>
    </location>
</feature>
<feature type="transmembrane region" description="Helical" evidence="6">
    <location>
        <begin position="22"/>
        <end position="41"/>
    </location>
</feature>
<dbReference type="AlphaFoldDB" id="A0A382DFL1"/>
<keyword evidence="5 6" id="KW-0472">Membrane</keyword>
<feature type="transmembrane region" description="Helical" evidence="6">
    <location>
        <begin position="246"/>
        <end position="269"/>
    </location>
</feature>
<dbReference type="EMBL" id="UINC01038852">
    <property type="protein sequence ID" value="SVB36461.1"/>
    <property type="molecule type" value="Genomic_DNA"/>
</dbReference>
<gene>
    <name evidence="7" type="ORF">METZ01_LOCUS189315</name>
</gene>
<dbReference type="Pfam" id="PF01790">
    <property type="entry name" value="LGT"/>
    <property type="match status" value="1"/>
</dbReference>
<dbReference type="PANTHER" id="PTHR30589">
    <property type="entry name" value="PROLIPOPROTEIN DIACYLGLYCERYL TRANSFERASE"/>
    <property type="match status" value="1"/>
</dbReference>
<evidence type="ECO:0000256" key="1">
    <source>
        <dbReference type="ARBA" id="ARBA00022475"/>
    </source>
</evidence>
<evidence type="ECO:0000256" key="6">
    <source>
        <dbReference type="SAM" id="Phobius"/>
    </source>
</evidence>
<dbReference type="PANTHER" id="PTHR30589:SF0">
    <property type="entry name" value="PHOSPHATIDYLGLYCEROL--PROLIPOPROTEIN DIACYLGLYCERYL TRANSFERASE"/>
    <property type="match status" value="1"/>
</dbReference>
<proteinExistence type="inferred from homology"/>
<dbReference type="GO" id="GO:0008961">
    <property type="term" value="F:phosphatidylglycerol-prolipoprotein diacylglyceryl transferase activity"/>
    <property type="evidence" value="ECO:0007669"/>
    <property type="project" value="InterPro"/>
</dbReference>